<evidence type="ECO:0000313" key="10">
    <source>
        <dbReference type="EMBL" id="SDC24332.1"/>
    </source>
</evidence>
<proteinExistence type="inferred from homology"/>
<dbReference type="GO" id="GO:0006281">
    <property type="term" value="P:DNA repair"/>
    <property type="evidence" value="ECO:0007669"/>
    <property type="project" value="UniProtKB-KW"/>
</dbReference>
<dbReference type="PROSITE" id="PS00374">
    <property type="entry name" value="MGMT"/>
    <property type="match status" value="1"/>
</dbReference>
<evidence type="ECO:0000256" key="2">
    <source>
        <dbReference type="ARBA" id="ARBA00008711"/>
    </source>
</evidence>
<evidence type="ECO:0000256" key="6">
    <source>
        <dbReference type="ARBA" id="ARBA00022763"/>
    </source>
</evidence>
<dbReference type="InterPro" id="IPR036631">
    <property type="entry name" value="MGMT_N_sf"/>
</dbReference>
<comment type="similarity">
    <text evidence="2">Belongs to the MGMT family.</text>
</comment>
<evidence type="ECO:0000256" key="1">
    <source>
        <dbReference type="ARBA" id="ARBA00001286"/>
    </source>
</evidence>
<dbReference type="InterPro" id="IPR001497">
    <property type="entry name" value="MethylDNA_cys_MeTrfase_AS"/>
</dbReference>
<comment type="catalytic activity">
    <reaction evidence="1">
        <text>a 4-O-methyl-thymidine in DNA + L-cysteinyl-[protein] = a thymidine in DNA + S-methyl-L-cysteinyl-[protein]</text>
        <dbReference type="Rhea" id="RHEA:53428"/>
        <dbReference type="Rhea" id="RHEA-COMP:10131"/>
        <dbReference type="Rhea" id="RHEA-COMP:10132"/>
        <dbReference type="Rhea" id="RHEA-COMP:13555"/>
        <dbReference type="Rhea" id="RHEA-COMP:13556"/>
        <dbReference type="ChEBI" id="CHEBI:29950"/>
        <dbReference type="ChEBI" id="CHEBI:82612"/>
        <dbReference type="ChEBI" id="CHEBI:137386"/>
        <dbReference type="ChEBI" id="CHEBI:137387"/>
        <dbReference type="EC" id="2.1.1.63"/>
    </reaction>
</comment>
<dbReference type="AlphaFoldDB" id="A0A1G6JZW8"/>
<dbReference type="Proteomes" id="UP000199452">
    <property type="component" value="Unassembled WGS sequence"/>
</dbReference>
<evidence type="ECO:0000256" key="7">
    <source>
        <dbReference type="ARBA" id="ARBA00023204"/>
    </source>
</evidence>
<evidence type="ECO:0000259" key="9">
    <source>
        <dbReference type="Pfam" id="PF01035"/>
    </source>
</evidence>
<dbReference type="InterPro" id="IPR014048">
    <property type="entry name" value="MethylDNA_cys_MeTrfase_DNA-bd"/>
</dbReference>
<evidence type="ECO:0000256" key="3">
    <source>
        <dbReference type="ARBA" id="ARBA00011918"/>
    </source>
</evidence>
<dbReference type="GO" id="GO:0032259">
    <property type="term" value="P:methylation"/>
    <property type="evidence" value="ECO:0007669"/>
    <property type="project" value="UniProtKB-KW"/>
</dbReference>
<dbReference type="RefSeq" id="WP_092437559.1">
    <property type="nucleotide sequence ID" value="NZ_FMYP01000022.1"/>
</dbReference>
<dbReference type="CDD" id="cd06445">
    <property type="entry name" value="ATase"/>
    <property type="match status" value="1"/>
</dbReference>
<protein>
    <recommendedName>
        <fullName evidence="3">methylated-DNA--[protein]-cysteine S-methyltransferase</fullName>
        <ecNumber evidence="3">2.1.1.63</ecNumber>
    </recommendedName>
</protein>
<dbReference type="NCBIfam" id="TIGR00589">
    <property type="entry name" value="ogt"/>
    <property type="match status" value="1"/>
</dbReference>
<dbReference type="Gene3D" id="1.10.10.10">
    <property type="entry name" value="Winged helix-like DNA-binding domain superfamily/Winged helix DNA-binding domain"/>
    <property type="match status" value="1"/>
</dbReference>
<keyword evidence="4 10" id="KW-0489">Methyltransferase</keyword>
<dbReference type="EMBL" id="FMYP01000022">
    <property type="protein sequence ID" value="SDC24332.1"/>
    <property type="molecule type" value="Genomic_DNA"/>
</dbReference>
<dbReference type="SUPFAM" id="SSF46767">
    <property type="entry name" value="Methylated DNA-protein cysteine methyltransferase, C-terminal domain"/>
    <property type="match status" value="1"/>
</dbReference>
<keyword evidence="7" id="KW-0234">DNA repair</keyword>
<dbReference type="InterPro" id="IPR036217">
    <property type="entry name" value="MethylDNA_cys_MeTrfase_DNAb"/>
</dbReference>
<dbReference type="SUPFAM" id="SSF53155">
    <property type="entry name" value="Methylated DNA-protein cysteine methyltransferase domain"/>
    <property type="match status" value="1"/>
</dbReference>
<dbReference type="Gene3D" id="3.30.160.70">
    <property type="entry name" value="Methylated DNA-protein cysteine methyltransferase domain"/>
    <property type="match status" value="1"/>
</dbReference>
<dbReference type="OrthoDB" id="9802228at2"/>
<organism evidence="10 11">
    <name type="scientific">Williamwhitmania taraxaci</name>
    <dbReference type="NCBI Taxonomy" id="1640674"/>
    <lineage>
        <taxon>Bacteria</taxon>
        <taxon>Pseudomonadati</taxon>
        <taxon>Bacteroidota</taxon>
        <taxon>Bacteroidia</taxon>
        <taxon>Bacteroidales</taxon>
        <taxon>Williamwhitmaniaceae</taxon>
        <taxon>Williamwhitmania</taxon>
    </lineage>
</organism>
<comment type="catalytic activity">
    <reaction evidence="8">
        <text>a 6-O-methyl-2'-deoxyguanosine in DNA + L-cysteinyl-[protein] = S-methyl-L-cysteinyl-[protein] + a 2'-deoxyguanosine in DNA</text>
        <dbReference type="Rhea" id="RHEA:24000"/>
        <dbReference type="Rhea" id="RHEA-COMP:10131"/>
        <dbReference type="Rhea" id="RHEA-COMP:10132"/>
        <dbReference type="Rhea" id="RHEA-COMP:11367"/>
        <dbReference type="Rhea" id="RHEA-COMP:11368"/>
        <dbReference type="ChEBI" id="CHEBI:29950"/>
        <dbReference type="ChEBI" id="CHEBI:82612"/>
        <dbReference type="ChEBI" id="CHEBI:85445"/>
        <dbReference type="ChEBI" id="CHEBI:85448"/>
        <dbReference type="EC" id="2.1.1.63"/>
    </reaction>
</comment>
<accession>A0A1G6JZW8</accession>
<evidence type="ECO:0000313" key="11">
    <source>
        <dbReference type="Proteomes" id="UP000199452"/>
    </source>
</evidence>
<dbReference type="EC" id="2.1.1.63" evidence="3"/>
<feature type="domain" description="Methylated-DNA-[protein]-cysteine S-methyltransferase DNA binding" evidence="9">
    <location>
        <begin position="87"/>
        <end position="166"/>
    </location>
</feature>
<dbReference type="Pfam" id="PF01035">
    <property type="entry name" value="DNA_binding_1"/>
    <property type="match status" value="1"/>
</dbReference>
<dbReference type="STRING" id="1640674.SAMN05216323_102237"/>
<dbReference type="FunFam" id="1.10.10.10:FF:000214">
    <property type="entry name" value="Methylated-DNA--protein-cysteine methyltransferase"/>
    <property type="match status" value="1"/>
</dbReference>
<keyword evidence="6" id="KW-0227">DNA damage</keyword>
<dbReference type="InterPro" id="IPR036388">
    <property type="entry name" value="WH-like_DNA-bd_sf"/>
</dbReference>
<keyword evidence="11" id="KW-1185">Reference proteome</keyword>
<dbReference type="PANTHER" id="PTHR10815:SF5">
    <property type="entry name" value="METHYLATED-DNA--PROTEIN-CYSTEINE METHYLTRANSFERASE"/>
    <property type="match status" value="1"/>
</dbReference>
<sequence length="177" mass="19227">MNTISIDYFSTPFGELVLGSFGNALCLCDWRYRKMRSEIDFRIASGLAATYQQGETPIIAQTKAQLADYFAGIAKTFDLPMLLVGSDFQKSVWHALLEVPYGTTETYRGLSKSMNNPKAIRAVASANGANALAIIIPCHRIIGSTGELVGYTGGLPAKRKLLDLESAGTTHQLSLFD</sequence>
<dbReference type="PANTHER" id="PTHR10815">
    <property type="entry name" value="METHYLATED-DNA--PROTEIN-CYSTEINE METHYLTRANSFERASE"/>
    <property type="match status" value="1"/>
</dbReference>
<dbReference type="GO" id="GO:0003908">
    <property type="term" value="F:methylated-DNA-[protein]-cysteine S-methyltransferase activity"/>
    <property type="evidence" value="ECO:0007669"/>
    <property type="project" value="UniProtKB-EC"/>
</dbReference>
<name>A0A1G6JZW8_9BACT</name>
<evidence type="ECO:0000256" key="4">
    <source>
        <dbReference type="ARBA" id="ARBA00022603"/>
    </source>
</evidence>
<evidence type="ECO:0000256" key="8">
    <source>
        <dbReference type="ARBA" id="ARBA00049348"/>
    </source>
</evidence>
<gene>
    <name evidence="10" type="ORF">SAMN05216323_102237</name>
</gene>
<reference evidence="10 11" key="1">
    <citation type="submission" date="2016-09" db="EMBL/GenBank/DDBJ databases">
        <authorList>
            <person name="Capua I."/>
            <person name="De Benedictis P."/>
            <person name="Joannis T."/>
            <person name="Lombin L.H."/>
            <person name="Cattoli G."/>
        </authorList>
    </citation>
    <scope>NUCLEOTIDE SEQUENCE [LARGE SCALE GENOMIC DNA]</scope>
    <source>
        <strain evidence="10 11">A7P-90m</strain>
    </source>
</reference>
<evidence type="ECO:0000256" key="5">
    <source>
        <dbReference type="ARBA" id="ARBA00022679"/>
    </source>
</evidence>
<keyword evidence="5 10" id="KW-0808">Transferase</keyword>